<proteinExistence type="predicted"/>
<name>A0ABQ5T1R0_9ACTN</name>
<reference evidence="1" key="1">
    <citation type="journal article" date="2014" name="Int. J. Syst. Evol. Microbiol.">
        <title>Complete genome of a new Firmicutes species belonging to the dominant human colonic microbiota ('Ruminococcus bicirculans') reveals two chromosomes and a selective capacity to utilize plant glucans.</title>
        <authorList>
            <consortium name="NISC Comparative Sequencing Program"/>
            <person name="Wegmann U."/>
            <person name="Louis P."/>
            <person name="Goesmann A."/>
            <person name="Henrissat B."/>
            <person name="Duncan S.H."/>
            <person name="Flint H.J."/>
        </authorList>
    </citation>
    <scope>NUCLEOTIDE SEQUENCE</scope>
    <source>
        <strain evidence="1">VKM Ac-1246</strain>
    </source>
</reference>
<accession>A0ABQ5T1R0</accession>
<reference evidence="1" key="2">
    <citation type="submission" date="2023-01" db="EMBL/GenBank/DDBJ databases">
        <authorList>
            <person name="Sun Q."/>
            <person name="Evtushenko L."/>
        </authorList>
    </citation>
    <scope>NUCLEOTIDE SEQUENCE</scope>
    <source>
        <strain evidence="1">VKM Ac-1246</strain>
    </source>
</reference>
<dbReference type="Proteomes" id="UP001142292">
    <property type="component" value="Unassembled WGS sequence"/>
</dbReference>
<organism evidence="1 2">
    <name type="scientific">Nocardioides luteus</name>
    <dbReference type="NCBI Taxonomy" id="1844"/>
    <lineage>
        <taxon>Bacteria</taxon>
        <taxon>Bacillati</taxon>
        <taxon>Actinomycetota</taxon>
        <taxon>Actinomycetes</taxon>
        <taxon>Propionibacteriales</taxon>
        <taxon>Nocardioidaceae</taxon>
        <taxon>Nocardioides</taxon>
    </lineage>
</organism>
<dbReference type="EMBL" id="BSEL01000007">
    <property type="protein sequence ID" value="GLJ69758.1"/>
    <property type="molecule type" value="Genomic_DNA"/>
</dbReference>
<gene>
    <name evidence="1" type="ORF">GCM10017579_37940</name>
</gene>
<keyword evidence="2" id="KW-1185">Reference proteome</keyword>
<evidence type="ECO:0000313" key="2">
    <source>
        <dbReference type="Proteomes" id="UP001142292"/>
    </source>
</evidence>
<protein>
    <submittedName>
        <fullName evidence="1">Uncharacterized protein</fullName>
    </submittedName>
</protein>
<evidence type="ECO:0000313" key="1">
    <source>
        <dbReference type="EMBL" id="GLJ69758.1"/>
    </source>
</evidence>
<comment type="caution">
    <text evidence="1">The sequence shown here is derived from an EMBL/GenBank/DDBJ whole genome shotgun (WGS) entry which is preliminary data.</text>
</comment>
<sequence length="113" mass="12454">MSTGGRACRDLPAGNDHRSRLWAADPFVRVFSICPGVKDGLRPPATPAASRSWTPEQVEKKTWLAIGAAARVWRGEIAPPVVELVETTKPTTTIPFTEEKVAYRATYHPQIRS</sequence>